<organism evidence="1 2">
    <name type="scientific">Marilutibacter maris</name>
    <dbReference type="NCBI Taxonomy" id="1605891"/>
    <lineage>
        <taxon>Bacteria</taxon>
        <taxon>Pseudomonadati</taxon>
        <taxon>Pseudomonadota</taxon>
        <taxon>Gammaproteobacteria</taxon>
        <taxon>Lysobacterales</taxon>
        <taxon>Lysobacteraceae</taxon>
        <taxon>Marilutibacter</taxon>
    </lineage>
</organism>
<dbReference type="AlphaFoldDB" id="A0A508A229"/>
<dbReference type="RefSeq" id="WP_141483062.1">
    <property type="nucleotide sequence ID" value="NZ_VICD02000277.1"/>
</dbReference>
<gene>
    <name evidence="1" type="ORF">FKV24_015735</name>
</gene>
<proteinExistence type="predicted"/>
<evidence type="ECO:0000313" key="2">
    <source>
        <dbReference type="Proteomes" id="UP000320431"/>
    </source>
</evidence>
<accession>A0A508A229</accession>
<dbReference type="EMBL" id="VICD02000277">
    <property type="protein sequence ID" value="KAB8171258.1"/>
    <property type="molecule type" value="Genomic_DNA"/>
</dbReference>
<evidence type="ECO:0000313" key="1">
    <source>
        <dbReference type="EMBL" id="KAB8171258.1"/>
    </source>
</evidence>
<reference evidence="1 2" key="1">
    <citation type="submission" date="2019-10" db="EMBL/GenBank/DDBJ databases">
        <title>Lysobacter alkalisoli sp. nov., isolated from saline-alkaline soil.</title>
        <authorList>
            <person name="Sun J.-Q."/>
        </authorList>
    </citation>
    <scope>NUCLEOTIDE SEQUENCE [LARGE SCALE GENOMIC DNA]</scope>
    <source>
        <strain evidence="1 2">KCTC 42381</strain>
    </source>
</reference>
<dbReference type="Proteomes" id="UP000320431">
    <property type="component" value="Unassembled WGS sequence"/>
</dbReference>
<protein>
    <submittedName>
        <fullName evidence="1">Uncharacterized protein</fullName>
    </submittedName>
</protein>
<sequence>MDFAYHPSLKKSLKGSHEWLAYPDNLGRPAKYSSHLREWLAVPERPARMRGHPVADLGHYYGMAACDAYWRQDLADLAKFLRWAVDLRALDLRRSGTFSEQSPDDGDWPSEFWDSMKAAGPMMLSEWELGRICAERFIEMAEKDQRVNRPPATRMVNHNTNDVFLIGLFSQAFDITTDFQPREPLIEPYQQLLDAWRTKDELVFQSAMQAASEFHISRSKSGSRYKFCEFEKTFDRVFAAELLAVQALRLHDDLPAFEAGHLLVDGPWAVIKDLPDVEPNPLTLQVEAQLQRDYPEFR</sequence>
<comment type="caution">
    <text evidence="1">The sequence shown here is derived from an EMBL/GenBank/DDBJ whole genome shotgun (WGS) entry which is preliminary data.</text>
</comment>
<name>A0A508A229_9GAMM</name>